<feature type="compositionally biased region" description="Polar residues" evidence="1">
    <location>
        <begin position="107"/>
        <end position="117"/>
    </location>
</feature>
<evidence type="ECO:0000313" key="3">
    <source>
        <dbReference type="EMBL" id="GAQ81459.1"/>
    </source>
</evidence>
<feature type="chain" id="PRO_5012778985" evidence="2">
    <location>
        <begin position="22"/>
        <end position="148"/>
    </location>
</feature>
<name>A0A1Y1HW78_KLENI</name>
<protein>
    <submittedName>
        <fullName evidence="3">Uncharacterized protein</fullName>
    </submittedName>
</protein>
<feature type="signal peptide" evidence="2">
    <location>
        <begin position="1"/>
        <end position="21"/>
    </location>
</feature>
<feature type="compositionally biased region" description="Low complexity" evidence="1">
    <location>
        <begin position="93"/>
        <end position="106"/>
    </location>
</feature>
<evidence type="ECO:0000256" key="1">
    <source>
        <dbReference type="SAM" id="MobiDB-lite"/>
    </source>
</evidence>
<gene>
    <name evidence="3" type="ORF">KFL_000800360</name>
</gene>
<keyword evidence="2" id="KW-0732">Signal</keyword>
<sequence>MSTRTVAVLLVAVCLPFLVAGQAPAPAPAKPAGPGGRPHGTMNGSLPLNGTLPDRESYFNGTLPFNGTFNGTMPPFRNGSEPGMGRRGGPGSPMGAPFGAPRGAPPNMTNFNFTGLNGTFPCRPRGGPRNNQTATPTTTPTPTPTSTA</sequence>
<feature type="compositionally biased region" description="Pro residues" evidence="1">
    <location>
        <begin position="139"/>
        <end position="148"/>
    </location>
</feature>
<organism evidence="3 4">
    <name type="scientific">Klebsormidium nitens</name>
    <name type="common">Green alga</name>
    <name type="synonym">Ulothrix nitens</name>
    <dbReference type="NCBI Taxonomy" id="105231"/>
    <lineage>
        <taxon>Eukaryota</taxon>
        <taxon>Viridiplantae</taxon>
        <taxon>Streptophyta</taxon>
        <taxon>Klebsormidiophyceae</taxon>
        <taxon>Klebsormidiales</taxon>
        <taxon>Klebsormidiaceae</taxon>
        <taxon>Klebsormidium</taxon>
    </lineage>
</organism>
<dbReference type="OrthoDB" id="2526946at2759"/>
<dbReference type="EMBL" id="DF237029">
    <property type="protein sequence ID" value="GAQ81459.1"/>
    <property type="molecule type" value="Genomic_DNA"/>
</dbReference>
<proteinExistence type="predicted"/>
<dbReference type="AlphaFoldDB" id="A0A1Y1HW78"/>
<feature type="compositionally biased region" description="Polar residues" evidence="1">
    <location>
        <begin position="59"/>
        <end position="71"/>
    </location>
</feature>
<evidence type="ECO:0000313" key="4">
    <source>
        <dbReference type="Proteomes" id="UP000054558"/>
    </source>
</evidence>
<dbReference type="Proteomes" id="UP000054558">
    <property type="component" value="Unassembled WGS sequence"/>
</dbReference>
<keyword evidence="4" id="KW-1185">Reference proteome</keyword>
<feature type="region of interest" description="Disordered" evidence="1">
    <location>
        <begin position="48"/>
        <end position="148"/>
    </location>
</feature>
<evidence type="ECO:0000256" key="2">
    <source>
        <dbReference type="SAM" id="SignalP"/>
    </source>
</evidence>
<reference evidence="3 4" key="1">
    <citation type="journal article" date="2014" name="Nat. Commun.">
        <title>Klebsormidium flaccidum genome reveals primary factors for plant terrestrial adaptation.</title>
        <authorList>
            <person name="Hori K."/>
            <person name="Maruyama F."/>
            <person name="Fujisawa T."/>
            <person name="Togashi T."/>
            <person name="Yamamoto N."/>
            <person name="Seo M."/>
            <person name="Sato S."/>
            <person name="Yamada T."/>
            <person name="Mori H."/>
            <person name="Tajima N."/>
            <person name="Moriyama T."/>
            <person name="Ikeuchi M."/>
            <person name="Watanabe M."/>
            <person name="Wada H."/>
            <person name="Kobayashi K."/>
            <person name="Saito M."/>
            <person name="Masuda T."/>
            <person name="Sasaki-Sekimoto Y."/>
            <person name="Mashiguchi K."/>
            <person name="Awai K."/>
            <person name="Shimojima M."/>
            <person name="Masuda S."/>
            <person name="Iwai M."/>
            <person name="Nobusawa T."/>
            <person name="Narise T."/>
            <person name="Kondo S."/>
            <person name="Saito H."/>
            <person name="Sato R."/>
            <person name="Murakawa M."/>
            <person name="Ihara Y."/>
            <person name="Oshima-Yamada Y."/>
            <person name="Ohtaka K."/>
            <person name="Satoh M."/>
            <person name="Sonobe K."/>
            <person name="Ishii M."/>
            <person name="Ohtani R."/>
            <person name="Kanamori-Sato M."/>
            <person name="Honoki R."/>
            <person name="Miyazaki D."/>
            <person name="Mochizuki H."/>
            <person name="Umetsu J."/>
            <person name="Higashi K."/>
            <person name="Shibata D."/>
            <person name="Kamiya Y."/>
            <person name="Sato N."/>
            <person name="Nakamura Y."/>
            <person name="Tabata S."/>
            <person name="Ida S."/>
            <person name="Kurokawa K."/>
            <person name="Ohta H."/>
        </authorList>
    </citation>
    <scope>NUCLEOTIDE SEQUENCE [LARGE SCALE GENOMIC DNA]</scope>
    <source>
        <strain evidence="3 4">NIES-2285</strain>
    </source>
</reference>
<accession>A0A1Y1HW78</accession>